<dbReference type="AlphaFoldDB" id="A0A7U2EZD5"/>
<feature type="transmembrane region" description="Helical" evidence="2">
    <location>
        <begin position="155"/>
        <end position="173"/>
    </location>
</feature>
<protein>
    <submittedName>
        <fullName evidence="3">Uncharacterized protein</fullName>
    </submittedName>
</protein>
<keyword evidence="2" id="KW-0812">Transmembrane</keyword>
<keyword evidence="2" id="KW-1133">Transmembrane helix</keyword>
<feature type="region of interest" description="Disordered" evidence="1">
    <location>
        <begin position="999"/>
        <end position="1022"/>
    </location>
</feature>
<feature type="region of interest" description="Disordered" evidence="1">
    <location>
        <begin position="67"/>
        <end position="99"/>
    </location>
</feature>
<gene>
    <name evidence="3" type="ORF">JI435_055570</name>
</gene>
<feature type="compositionally biased region" description="Polar residues" evidence="1">
    <location>
        <begin position="84"/>
        <end position="99"/>
    </location>
</feature>
<proteinExistence type="predicted"/>
<feature type="region of interest" description="Disordered" evidence="1">
    <location>
        <begin position="763"/>
        <end position="788"/>
    </location>
</feature>
<keyword evidence="4" id="KW-1185">Reference proteome</keyword>
<dbReference type="VEuPathDB" id="FungiDB:JI435_055570"/>
<accession>A0A7U2EZD5</accession>
<dbReference type="Proteomes" id="UP000663193">
    <property type="component" value="Chromosome 6"/>
</dbReference>
<feature type="transmembrane region" description="Helical" evidence="2">
    <location>
        <begin position="262"/>
        <end position="281"/>
    </location>
</feature>
<organism evidence="3 4">
    <name type="scientific">Phaeosphaeria nodorum (strain SN15 / ATCC MYA-4574 / FGSC 10173)</name>
    <name type="common">Glume blotch fungus</name>
    <name type="synonym">Parastagonospora nodorum</name>
    <dbReference type="NCBI Taxonomy" id="321614"/>
    <lineage>
        <taxon>Eukaryota</taxon>
        <taxon>Fungi</taxon>
        <taxon>Dikarya</taxon>
        <taxon>Ascomycota</taxon>
        <taxon>Pezizomycotina</taxon>
        <taxon>Dothideomycetes</taxon>
        <taxon>Pleosporomycetidae</taxon>
        <taxon>Pleosporales</taxon>
        <taxon>Pleosporineae</taxon>
        <taxon>Phaeosphaeriaceae</taxon>
        <taxon>Parastagonospora</taxon>
    </lineage>
</organism>
<evidence type="ECO:0000313" key="3">
    <source>
        <dbReference type="EMBL" id="QRC95919.1"/>
    </source>
</evidence>
<evidence type="ECO:0000313" key="4">
    <source>
        <dbReference type="Proteomes" id="UP000663193"/>
    </source>
</evidence>
<feature type="compositionally biased region" description="Polar residues" evidence="1">
    <location>
        <begin position="833"/>
        <end position="853"/>
    </location>
</feature>
<evidence type="ECO:0000256" key="2">
    <source>
        <dbReference type="SAM" id="Phobius"/>
    </source>
</evidence>
<feature type="compositionally biased region" description="Polar residues" evidence="1">
    <location>
        <begin position="773"/>
        <end position="787"/>
    </location>
</feature>
<reference evidence="4" key="1">
    <citation type="journal article" date="2021" name="BMC Genomics">
        <title>Chromosome-level genome assembly and manually-curated proteome of model necrotroph Parastagonospora nodorum Sn15 reveals a genome-wide trove of candidate effector homologs, and redundancy of virulence-related functions within an accessory chromosome.</title>
        <authorList>
            <person name="Bertazzoni S."/>
            <person name="Jones D.A.B."/>
            <person name="Phan H.T."/>
            <person name="Tan K.-C."/>
            <person name="Hane J.K."/>
        </authorList>
    </citation>
    <scope>NUCLEOTIDE SEQUENCE [LARGE SCALE GENOMIC DNA]</scope>
    <source>
        <strain evidence="4">SN15 / ATCC MYA-4574 / FGSC 10173)</strain>
    </source>
</reference>
<feature type="region of interest" description="Disordered" evidence="1">
    <location>
        <begin position="819"/>
        <end position="854"/>
    </location>
</feature>
<name>A0A7U2EZD5_PHANO</name>
<dbReference type="EMBL" id="CP069028">
    <property type="protein sequence ID" value="QRC95919.1"/>
    <property type="molecule type" value="Genomic_DNA"/>
</dbReference>
<sequence length="1070" mass="117397">MANSTAEISVSPATGLALYGLFELFLRQPNAAVAVYAFVAITQIAPQHLPAYDAAAAMVGNYFQEPHADDPSQASKSSGDDNGAQHNPRNPSSPERSQASQSFADYTTLKYDQYRKLVALSKANAWLIGPLTWIPLILFFIHGNYIQAHALRQRYFKLILGFAYAAVVAYLAASDRPWEPLYMLIIYWRFEFTGKYAQALITGWSWIEWYTNHSKKRVITSAIIAILIQTPLLVVVISTALGDFMCHCIRDPTYMRARIANATFNAIRLPHSLCLMILQIWLHVNGLAEHFINRWSLVENILIWINTAIGFGGIFYAPDAFVSLVIQSLIFVGSLRYLYKERVARYMTMLRNATSRSIASAVHAIAAFIDSVKGWLIFYAFIVYSIKVPVALNLIPRNHYSVTHLWNSILTFRWPQVNDLITNEDLRNQWSQVKLAVSISLASFLDMRHDAKACFDYVYSYMSWVSPSPRESWEAICSYTLYPVASVFGWVWAMIKTSSTQYITEASAYYGGFASPGESLKFAANQSINASSNALSEDLRSAPSQSNFAFFSALSTYSKKLLNCLATIIGYASQIFEIVFHANSCPRNTTSELFWSKTFVIMSTAIVTCACVAQYKLYAHPTGQRFIIVYYLTVGLGYLYTLECTQDVKAAVCTVLIVSPLPCFMFSPDLIMDSVRRGLHGIIGFSYAIYATVDAACTKVMDAVVGGNGDNDWTGDPQLPAVWFPTNLDTWATDSDDSSDEEDLLAPSSVPSSVLAPATVAVEEQKPVDRTPVAQNSSAQKSKTTAVRVNKVRYVRKHKDQRKQKSLERASAATNALVKASREFGPRPVFNESVESSSSIPDETTKNTTTSSPDAVEAEILEQPSSQLEVPTREHPATNGLIAKSSGSALGPVADETIDPSLALPVRTAEFITDSLPTEVETVLLAQPSDQSDIEGIEDAPPESTTQVKPVVNTNIDSNMNDAPEAAAIKMNSTPALAPASQTPGNDFNLGAESFAAAGTLNTNTDDPPESDISSLDSDDLQDTAEGERMLAAAYAARDAAAATASPLSLSVEILEDSDSDLSDPPDKYQ</sequence>
<feature type="transmembrane region" description="Helical" evidence="2">
    <location>
        <begin position="125"/>
        <end position="143"/>
    </location>
</feature>
<keyword evidence="2" id="KW-0472">Membrane</keyword>
<feature type="transmembrane region" description="Helical" evidence="2">
    <location>
        <begin position="301"/>
        <end position="332"/>
    </location>
</feature>
<feature type="transmembrane region" description="Helical" evidence="2">
    <location>
        <begin position="218"/>
        <end position="241"/>
    </location>
</feature>
<evidence type="ECO:0000256" key="1">
    <source>
        <dbReference type="SAM" id="MobiDB-lite"/>
    </source>
</evidence>